<protein>
    <submittedName>
        <fullName evidence="5">LacI family DNA-binding transcriptional regulator</fullName>
    </submittedName>
</protein>
<evidence type="ECO:0000313" key="6">
    <source>
        <dbReference type="EMBL" id="XDS48359.1"/>
    </source>
</evidence>
<dbReference type="InterPro" id="IPR010982">
    <property type="entry name" value="Lambda_DNA-bd_dom_sf"/>
</dbReference>
<evidence type="ECO:0000313" key="7">
    <source>
        <dbReference type="EMBL" id="XDS51428.1"/>
    </source>
</evidence>
<dbReference type="Pfam" id="PF13377">
    <property type="entry name" value="Peripla_BP_3"/>
    <property type="match status" value="1"/>
</dbReference>
<dbReference type="EMBL" id="CP129683">
    <property type="protein sequence ID" value="XDS51428.1"/>
    <property type="molecule type" value="Genomic_DNA"/>
</dbReference>
<gene>
    <name evidence="7" type="ORF">QN062_04485</name>
    <name evidence="6" type="ORF">QN216_08500</name>
    <name evidence="5" type="ORF">QN217_01965</name>
</gene>
<evidence type="ECO:0000313" key="5">
    <source>
        <dbReference type="EMBL" id="XDS46935.1"/>
    </source>
</evidence>
<dbReference type="SUPFAM" id="SSF53822">
    <property type="entry name" value="Periplasmic binding protein-like I"/>
    <property type="match status" value="1"/>
</dbReference>
<organism evidence="5">
    <name type="scientific">Bifidobacterium fermentum</name>
    <dbReference type="NCBI Taxonomy" id="3059035"/>
    <lineage>
        <taxon>Bacteria</taxon>
        <taxon>Bacillati</taxon>
        <taxon>Actinomycetota</taxon>
        <taxon>Actinomycetes</taxon>
        <taxon>Bifidobacteriales</taxon>
        <taxon>Bifidobacteriaceae</taxon>
        <taxon>Bifidobacterium</taxon>
    </lineage>
</organism>
<evidence type="ECO:0000259" key="4">
    <source>
        <dbReference type="PROSITE" id="PS50932"/>
    </source>
</evidence>
<dbReference type="SUPFAM" id="SSF47413">
    <property type="entry name" value="lambda repressor-like DNA-binding domains"/>
    <property type="match status" value="1"/>
</dbReference>
<sequence length="349" mass="38299">MTTLHDVAQLANVSDSTASRALRGLDIVRPKTRAKIKSAADSLHFELSRSASALASGRTMRVIMLFGSPLNTWFSAACMQGAYEVLAESGYDIVPVILKDATNANEFFNTLLKNKHNIDGIILPSIRLDSHSSEDLSSLKIPTVGLDASFSPVLNASVALDNKSAMRSAVYYLQELGHERIGYVQYPNRNIFFSSAEERGTFFLQAAKEYDFSQASVHVYPAKDYEVNSSLEEPLSQLARRIASSDAAPTALCVENDEAAIILMRQLRLLGVKIPEDISIIGFDDNDNAELMGLTTLKQDPVHMAKIAAQLLKDLMAGNPIERKQTWIQTSLVKRESTSSPRSERTASA</sequence>
<dbReference type="KEGG" id="bfk:QN062_04485"/>
<dbReference type="PROSITE" id="PS00356">
    <property type="entry name" value="HTH_LACI_1"/>
    <property type="match status" value="1"/>
</dbReference>
<dbReference type="GO" id="GO:0000976">
    <property type="term" value="F:transcription cis-regulatory region binding"/>
    <property type="evidence" value="ECO:0007669"/>
    <property type="project" value="TreeGrafter"/>
</dbReference>
<dbReference type="Gene3D" id="3.40.50.2300">
    <property type="match status" value="2"/>
</dbReference>
<dbReference type="Gene3D" id="1.10.260.40">
    <property type="entry name" value="lambda repressor-like DNA-binding domains"/>
    <property type="match status" value="1"/>
</dbReference>
<accession>A0AB39UE64</accession>
<dbReference type="InterPro" id="IPR028082">
    <property type="entry name" value="Peripla_BP_I"/>
</dbReference>
<dbReference type="GO" id="GO:0003700">
    <property type="term" value="F:DNA-binding transcription factor activity"/>
    <property type="evidence" value="ECO:0007669"/>
    <property type="project" value="TreeGrafter"/>
</dbReference>
<dbReference type="EMBL" id="CP129675">
    <property type="protein sequence ID" value="XDS46935.1"/>
    <property type="molecule type" value="Genomic_DNA"/>
</dbReference>
<keyword evidence="2 5" id="KW-0238">DNA-binding</keyword>
<dbReference type="PANTHER" id="PTHR30146">
    <property type="entry name" value="LACI-RELATED TRANSCRIPTIONAL REPRESSOR"/>
    <property type="match status" value="1"/>
</dbReference>
<keyword evidence="3" id="KW-0804">Transcription</keyword>
<keyword evidence="1" id="KW-0805">Transcription regulation</keyword>
<evidence type="ECO:0000256" key="3">
    <source>
        <dbReference type="ARBA" id="ARBA00023163"/>
    </source>
</evidence>
<feature type="domain" description="HTH lacI-type" evidence="4">
    <location>
        <begin position="2"/>
        <end position="56"/>
    </location>
</feature>
<evidence type="ECO:0000256" key="2">
    <source>
        <dbReference type="ARBA" id="ARBA00023125"/>
    </source>
</evidence>
<dbReference type="InterPro" id="IPR046335">
    <property type="entry name" value="LacI/GalR-like_sensor"/>
</dbReference>
<dbReference type="CDD" id="cd01392">
    <property type="entry name" value="HTH_LacI"/>
    <property type="match status" value="1"/>
</dbReference>
<dbReference type="Pfam" id="PF00356">
    <property type="entry name" value="LacI"/>
    <property type="match status" value="1"/>
</dbReference>
<dbReference type="SMART" id="SM00354">
    <property type="entry name" value="HTH_LACI"/>
    <property type="match status" value="1"/>
</dbReference>
<reference evidence="5" key="1">
    <citation type="submission" date="2023-07" db="EMBL/GenBank/DDBJ databases">
        <title>Bifidobacterium aquikefiriaerophilum sp. nov. and Bifidobacterium eccum sp. nov., isolated from water kefir.</title>
        <authorList>
            <person name="Breselge S."/>
            <person name="Bellassi P."/>
            <person name="Barcenilla C."/>
            <person name="Alvarez-Ordonez A."/>
            <person name="Morelli L."/>
            <person name="Cotter P.D."/>
        </authorList>
    </citation>
    <scope>NUCLEOTIDE SEQUENCE</scope>
    <source>
        <strain evidence="7">WK012_4_13</strain>
        <strain evidence="6">WK013_4_14</strain>
        <strain evidence="5">WK048_4_13</strain>
    </source>
</reference>
<proteinExistence type="predicted"/>
<name>A0AB39UE64_9BIFI</name>
<dbReference type="CDD" id="cd06267">
    <property type="entry name" value="PBP1_LacI_sugar_binding-like"/>
    <property type="match status" value="1"/>
</dbReference>
<dbReference type="AlphaFoldDB" id="A0AB39UE64"/>
<dbReference type="InterPro" id="IPR000843">
    <property type="entry name" value="HTH_LacI"/>
</dbReference>
<dbReference type="PANTHER" id="PTHR30146:SF109">
    <property type="entry name" value="HTH-TYPE TRANSCRIPTIONAL REGULATOR GALS"/>
    <property type="match status" value="1"/>
</dbReference>
<dbReference type="RefSeq" id="WP_369342391.1">
    <property type="nucleotide sequence ID" value="NZ_CP129675.1"/>
</dbReference>
<evidence type="ECO:0000256" key="1">
    <source>
        <dbReference type="ARBA" id="ARBA00023015"/>
    </source>
</evidence>
<dbReference type="EMBL" id="CP129682">
    <property type="protein sequence ID" value="XDS48359.1"/>
    <property type="molecule type" value="Genomic_DNA"/>
</dbReference>
<dbReference type="PROSITE" id="PS50932">
    <property type="entry name" value="HTH_LACI_2"/>
    <property type="match status" value="1"/>
</dbReference>